<name>A0A6C2C368_9LACO</name>
<proteinExistence type="inferred from homology"/>
<protein>
    <recommendedName>
        <fullName evidence="5">NlpC/P60 domain-containing protein</fullName>
    </recommendedName>
</protein>
<dbReference type="AlphaFoldDB" id="A0A6C2C368"/>
<keyword evidence="3" id="KW-0378">Hydrolase</keyword>
<dbReference type="Proteomes" id="UP000371977">
    <property type="component" value="Unassembled WGS sequence"/>
</dbReference>
<evidence type="ECO:0000256" key="1">
    <source>
        <dbReference type="ARBA" id="ARBA00007074"/>
    </source>
</evidence>
<evidence type="ECO:0000313" key="7">
    <source>
        <dbReference type="Proteomes" id="UP000371977"/>
    </source>
</evidence>
<dbReference type="InterPro" id="IPR038765">
    <property type="entry name" value="Papain-like_cys_pep_sf"/>
</dbReference>
<comment type="caution">
    <text evidence="6">The sequence shown here is derived from an EMBL/GenBank/DDBJ whole genome shotgun (WGS) entry which is preliminary data.</text>
</comment>
<comment type="similarity">
    <text evidence="1">Belongs to the peptidase C40 family.</text>
</comment>
<sequence>MQLHYEFGHIWLDDDRGGVSAELYYERSKTGKGFEVVELRKAPDLQIDGIERQLMIGMMEYLKSQLWTWIDSYHGRQFLNQEGIYDVMGFMQGLYGEVFGVDLPDTMVGMANQMMPVNIDVLIPGDAVFWGSLEEPNQVAVYLGGGKVMTVSAENGTIVEEVIKRYNQPDFARTLR</sequence>
<dbReference type="Gene3D" id="3.90.1720.10">
    <property type="entry name" value="endopeptidase domain like (from Nostoc punctiforme)"/>
    <property type="match status" value="1"/>
</dbReference>
<dbReference type="EMBL" id="SDGZ01000020">
    <property type="protein sequence ID" value="TYC48420.1"/>
    <property type="molecule type" value="Genomic_DNA"/>
</dbReference>
<evidence type="ECO:0000313" key="6">
    <source>
        <dbReference type="EMBL" id="TYC48420.1"/>
    </source>
</evidence>
<keyword evidence="2" id="KW-0645">Protease</keyword>
<gene>
    <name evidence="6" type="ORF">ESZ50_08640</name>
</gene>
<dbReference type="GO" id="GO:0006508">
    <property type="term" value="P:proteolysis"/>
    <property type="evidence" value="ECO:0007669"/>
    <property type="project" value="UniProtKB-KW"/>
</dbReference>
<dbReference type="OrthoDB" id="2143025at2"/>
<evidence type="ECO:0000256" key="4">
    <source>
        <dbReference type="ARBA" id="ARBA00022807"/>
    </source>
</evidence>
<evidence type="ECO:0000256" key="3">
    <source>
        <dbReference type="ARBA" id="ARBA00022801"/>
    </source>
</evidence>
<accession>A0A6C2C368</accession>
<dbReference type="RefSeq" id="WP_148623167.1">
    <property type="nucleotide sequence ID" value="NZ_SDGZ01000020.1"/>
</dbReference>
<dbReference type="SUPFAM" id="SSF54001">
    <property type="entry name" value="Cysteine proteinases"/>
    <property type="match status" value="1"/>
</dbReference>
<organism evidence="6 7">
    <name type="scientific">Weissella muntiaci</name>
    <dbReference type="NCBI Taxonomy" id="2508881"/>
    <lineage>
        <taxon>Bacteria</taxon>
        <taxon>Bacillati</taxon>
        <taxon>Bacillota</taxon>
        <taxon>Bacilli</taxon>
        <taxon>Lactobacillales</taxon>
        <taxon>Lactobacillaceae</taxon>
        <taxon>Weissella</taxon>
    </lineage>
</organism>
<keyword evidence="4" id="KW-0788">Thiol protease</keyword>
<evidence type="ECO:0000259" key="5">
    <source>
        <dbReference type="PROSITE" id="PS51935"/>
    </source>
</evidence>
<evidence type="ECO:0000256" key="2">
    <source>
        <dbReference type="ARBA" id="ARBA00022670"/>
    </source>
</evidence>
<reference evidence="6 7" key="1">
    <citation type="submission" date="2019-01" db="EMBL/GenBank/DDBJ databases">
        <title>Weissella sp. nov., a novel lactic acid bacterium isolated from animal feces.</title>
        <authorList>
            <person name="Wang L.-T."/>
        </authorList>
    </citation>
    <scope>NUCLEOTIDE SEQUENCE [LARGE SCALE GENOMIC DNA]</scope>
    <source>
        <strain evidence="6 7">8H-2</strain>
    </source>
</reference>
<dbReference type="Pfam" id="PF00877">
    <property type="entry name" value="NLPC_P60"/>
    <property type="match status" value="1"/>
</dbReference>
<dbReference type="GO" id="GO:0008234">
    <property type="term" value="F:cysteine-type peptidase activity"/>
    <property type="evidence" value="ECO:0007669"/>
    <property type="project" value="UniProtKB-KW"/>
</dbReference>
<dbReference type="PROSITE" id="PS51935">
    <property type="entry name" value="NLPC_P60"/>
    <property type="match status" value="1"/>
</dbReference>
<dbReference type="InterPro" id="IPR000064">
    <property type="entry name" value="NLP_P60_dom"/>
</dbReference>
<keyword evidence="7" id="KW-1185">Reference proteome</keyword>
<feature type="domain" description="NlpC/P60" evidence="5">
    <location>
        <begin position="48"/>
        <end position="176"/>
    </location>
</feature>